<dbReference type="STRING" id="1886670.PTI45_04322"/>
<evidence type="ECO:0000313" key="2">
    <source>
        <dbReference type="Proteomes" id="UP000094578"/>
    </source>
</evidence>
<dbReference type="EMBL" id="MDER01000086">
    <property type="protein sequence ID" value="ODP26482.1"/>
    <property type="molecule type" value="Genomic_DNA"/>
</dbReference>
<name>A0A1E3KY45_9BACL</name>
<proteinExistence type="predicted"/>
<accession>A0A1E3KY45</accession>
<comment type="caution">
    <text evidence="1">The sequence shown here is derived from an EMBL/GenBank/DDBJ whole genome shotgun (WGS) entry which is preliminary data.</text>
</comment>
<dbReference type="Proteomes" id="UP000094578">
    <property type="component" value="Unassembled WGS sequence"/>
</dbReference>
<sequence>MFAYVCLAVLFLFVIIRLSMYAFKRKRVPTEDELEKQLLSTINQRS</sequence>
<protein>
    <submittedName>
        <fullName evidence="1">Uncharacterized protein</fullName>
    </submittedName>
</protein>
<evidence type="ECO:0000313" key="1">
    <source>
        <dbReference type="EMBL" id="ODP26482.1"/>
    </source>
</evidence>
<keyword evidence="2" id="KW-1185">Reference proteome</keyword>
<dbReference type="AlphaFoldDB" id="A0A1E3KY45"/>
<organism evidence="1 2">
    <name type="scientific">Paenibacillus nuruki</name>
    <dbReference type="NCBI Taxonomy" id="1886670"/>
    <lineage>
        <taxon>Bacteria</taxon>
        <taxon>Bacillati</taxon>
        <taxon>Bacillota</taxon>
        <taxon>Bacilli</taxon>
        <taxon>Bacillales</taxon>
        <taxon>Paenibacillaceae</taxon>
        <taxon>Paenibacillus</taxon>
    </lineage>
</organism>
<reference evidence="1 2" key="1">
    <citation type="submission" date="2016-08" db="EMBL/GenBank/DDBJ databases">
        <title>Genome sequencing of Paenibacillus sp. TI45-13ar, isolated from Korean traditional nuruk.</title>
        <authorList>
            <person name="Kim S.-J."/>
        </authorList>
    </citation>
    <scope>NUCLEOTIDE SEQUENCE [LARGE SCALE GENOMIC DNA]</scope>
    <source>
        <strain evidence="1 2">TI45-13ar</strain>
    </source>
</reference>
<gene>
    <name evidence="1" type="ORF">PTI45_04322</name>
</gene>